<accession>A0A543PUE5</accession>
<sequence>MPTAAEIERLDALIGRLVPLSSKQRGELIAADDWNLLVGALIEVGRAALGARGADEAVPPHEHPDQVGIGWLDPRVRQLVTGGGVKDPAVETEFLKIRRDITTLTTRVDRVGTDVDQSRVRIDEVATNDLVRESLLNTLNRKVLGAADDRGDIADLRGTLRTLRTEVGRAVEVGARLERDGEPIDVPGMVDRLVAVEVLRDRLTRPDGELLDASALEIRLGKLQSGLVTQDELTNAIDDVRHDLPTGGIETAPILDAARLAGRESAADAVDTLGSGLRSELSSRFANLGPVVATAVAEATQSLRADVLAAARSDLDSALSAVDASIRADVTGLVEERISRTGSVIDQRLAGLPALIDAQVTKQVEGRLASSLASVTGWLDRLQRDVAVLSEQTKANRDAISGVDLRLETARRTDSAERARTRSELLERIAGVEAQIPTRVATAVDDARASLRTEIDSSVAASRRDLETRLTQVARDAAATEVRVLSTGIRTDLTTLVRREVDVNLTTARGDMSTEIAGINQRVAGMVSNEVAKATAEIPRLVTNEIDTFRPEINRIVDTRLTAVNRGRPQ</sequence>
<name>A0A543PUE5_9MICO</name>
<reference evidence="1 2" key="1">
    <citation type="submission" date="2019-06" db="EMBL/GenBank/DDBJ databases">
        <title>Sequencing the genomes of 1000 actinobacteria strains.</title>
        <authorList>
            <person name="Klenk H.-P."/>
        </authorList>
    </citation>
    <scope>NUCLEOTIDE SEQUENCE [LARGE SCALE GENOMIC DNA]</scope>
    <source>
        <strain evidence="1 2">DSM 21776</strain>
    </source>
</reference>
<proteinExistence type="predicted"/>
<dbReference type="Proteomes" id="UP000320085">
    <property type="component" value="Unassembled WGS sequence"/>
</dbReference>
<dbReference type="AlphaFoldDB" id="A0A543PUE5"/>
<dbReference type="OrthoDB" id="4607150at2"/>
<gene>
    <name evidence="1" type="ORF">FHX52_0802</name>
</gene>
<organism evidence="1 2">
    <name type="scientific">Humibacillus xanthopallidus</name>
    <dbReference type="NCBI Taxonomy" id="412689"/>
    <lineage>
        <taxon>Bacteria</taxon>
        <taxon>Bacillati</taxon>
        <taxon>Actinomycetota</taxon>
        <taxon>Actinomycetes</taxon>
        <taxon>Micrococcales</taxon>
        <taxon>Intrasporangiaceae</taxon>
        <taxon>Humibacillus</taxon>
    </lineage>
</organism>
<protein>
    <submittedName>
        <fullName evidence="1">Uncharacterized protein</fullName>
    </submittedName>
</protein>
<comment type="caution">
    <text evidence="1">The sequence shown here is derived from an EMBL/GenBank/DDBJ whole genome shotgun (WGS) entry which is preliminary data.</text>
</comment>
<dbReference type="EMBL" id="VFQF01000001">
    <property type="protein sequence ID" value="TQN47693.1"/>
    <property type="molecule type" value="Genomic_DNA"/>
</dbReference>
<dbReference type="RefSeq" id="WP_141820107.1">
    <property type="nucleotide sequence ID" value="NZ_BAAAQC010000005.1"/>
</dbReference>
<evidence type="ECO:0000313" key="1">
    <source>
        <dbReference type="EMBL" id="TQN47693.1"/>
    </source>
</evidence>
<evidence type="ECO:0000313" key="2">
    <source>
        <dbReference type="Proteomes" id="UP000320085"/>
    </source>
</evidence>